<evidence type="ECO:0000313" key="1">
    <source>
        <dbReference type="EMBL" id="GFN89016.1"/>
    </source>
</evidence>
<evidence type="ECO:0000313" key="2">
    <source>
        <dbReference type="Proteomes" id="UP000735302"/>
    </source>
</evidence>
<keyword evidence="2" id="KW-1185">Reference proteome</keyword>
<dbReference type="EMBL" id="BLXT01001900">
    <property type="protein sequence ID" value="GFN89016.1"/>
    <property type="molecule type" value="Genomic_DNA"/>
</dbReference>
<organism evidence="1 2">
    <name type="scientific">Plakobranchus ocellatus</name>
    <dbReference type="NCBI Taxonomy" id="259542"/>
    <lineage>
        <taxon>Eukaryota</taxon>
        <taxon>Metazoa</taxon>
        <taxon>Spiralia</taxon>
        <taxon>Lophotrochozoa</taxon>
        <taxon>Mollusca</taxon>
        <taxon>Gastropoda</taxon>
        <taxon>Heterobranchia</taxon>
        <taxon>Euthyneura</taxon>
        <taxon>Panpulmonata</taxon>
        <taxon>Sacoglossa</taxon>
        <taxon>Placobranchoidea</taxon>
        <taxon>Plakobranchidae</taxon>
        <taxon>Plakobranchus</taxon>
    </lineage>
</organism>
<reference evidence="1 2" key="1">
    <citation type="journal article" date="2021" name="Elife">
        <title>Chloroplast acquisition without the gene transfer in kleptoplastic sea slugs, Plakobranchus ocellatus.</title>
        <authorList>
            <person name="Maeda T."/>
            <person name="Takahashi S."/>
            <person name="Yoshida T."/>
            <person name="Shimamura S."/>
            <person name="Takaki Y."/>
            <person name="Nagai Y."/>
            <person name="Toyoda A."/>
            <person name="Suzuki Y."/>
            <person name="Arimoto A."/>
            <person name="Ishii H."/>
            <person name="Satoh N."/>
            <person name="Nishiyama T."/>
            <person name="Hasebe M."/>
            <person name="Maruyama T."/>
            <person name="Minagawa J."/>
            <person name="Obokata J."/>
            <person name="Shigenobu S."/>
        </authorList>
    </citation>
    <scope>NUCLEOTIDE SEQUENCE [LARGE SCALE GENOMIC DNA]</scope>
</reference>
<accession>A0AAV3Z3C9</accession>
<sequence length="92" mass="10068">MGNGGYGIYFLCPEGSTTRICGPVAETNGNYECELVAVTEYLRVVTVQPSMISMFIQSFSCHYLKYDISSVGENKYPCPTSVVLNNSPTLPL</sequence>
<protein>
    <submittedName>
        <fullName evidence="1">Uncharacterized protein</fullName>
    </submittedName>
</protein>
<name>A0AAV3Z3C9_9GAST</name>
<gene>
    <name evidence="1" type="ORF">PoB_001552200</name>
</gene>
<dbReference type="Proteomes" id="UP000735302">
    <property type="component" value="Unassembled WGS sequence"/>
</dbReference>
<dbReference type="AlphaFoldDB" id="A0AAV3Z3C9"/>
<proteinExistence type="predicted"/>
<comment type="caution">
    <text evidence="1">The sequence shown here is derived from an EMBL/GenBank/DDBJ whole genome shotgun (WGS) entry which is preliminary data.</text>
</comment>